<proteinExistence type="predicted"/>
<dbReference type="Proteomes" id="UP000228700">
    <property type="component" value="Unassembled WGS sequence"/>
</dbReference>
<dbReference type="SUPFAM" id="SSF52540">
    <property type="entry name" value="P-loop containing nucleoside triphosphate hydrolases"/>
    <property type="match status" value="1"/>
</dbReference>
<dbReference type="Gene3D" id="3.40.50.300">
    <property type="entry name" value="P-loop containing nucleotide triphosphate hydrolases"/>
    <property type="match status" value="1"/>
</dbReference>
<comment type="caution">
    <text evidence="1">The sequence shown here is derived from an EMBL/GenBank/DDBJ whole genome shotgun (WGS) entry which is preliminary data.</text>
</comment>
<protein>
    <recommendedName>
        <fullName evidence="3">DNA polymerase III subunit delta</fullName>
    </recommendedName>
</protein>
<dbReference type="EMBL" id="PFEQ01000004">
    <property type="protein sequence ID" value="PJE74391.1"/>
    <property type="molecule type" value="Genomic_DNA"/>
</dbReference>
<name>A0A2M8LCW5_9BACT</name>
<dbReference type="AlphaFoldDB" id="A0A2M8LCW5"/>
<accession>A0A2M8LCW5</accession>
<organism evidence="1 2">
    <name type="scientific">Candidatus Taylorbacteria bacterium CG10_big_fil_rev_8_21_14_0_10_41_48</name>
    <dbReference type="NCBI Taxonomy" id="1975024"/>
    <lineage>
        <taxon>Bacteria</taxon>
        <taxon>Candidatus Tayloriibacteriota</taxon>
    </lineage>
</organism>
<reference evidence="2" key="1">
    <citation type="submission" date="2017-09" db="EMBL/GenBank/DDBJ databases">
        <title>Depth-based differentiation of microbial function through sediment-hosted aquifers and enrichment of novel symbionts in the deep terrestrial subsurface.</title>
        <authorList>
            <person name="Probst A.J."/>
            <person name="Ladd B."/>
            <person name="Jarett J.K."/>
            <person name="Geller-Mcgrath D.E."/>
            <person name="Sieber C.M.K."/>
            <person name="Emerson J.B."/>
            <person name="Anantharaman K."/>
            <person name="Thomas B.C."/>
            <person name="Malmstrom R."/>
            <person name="Stieglmeier M."/>
            <person name="Klingl A."/>
            <person name="Woyke T."/>
            <person name="Ryan C.M."/>
            <person name="Banfield J.F."/>
        </authorList>
    </citation>
    <scope>NUCLEOTIDE SEQUENCE [LARGE SCALE GENOMIC DNA]</scope>
</reference>
<gene>
    <name evidence="1" type="ORF">COV01_01345</name>
</gene>
<evidence type="ECO:0008006" key="3">
    <source>
        <dbReference type="Google" id="ProtNLM"/>
    </source>
</evidence>
<evidence type="ECO:0000313" key="1">
    <source>
        <dbReference type="EMBL" id="PJE74391.1"/>
    </source>
</evidence>
<dbReference type="InterPro" id="IPR027417">
    <property type="entry name" value="P-loop_NTPase"/>
</dbReference>
<sequence>MDFPRSVDEFHHAYAVEGLLIEDILRTIEATGFSILSNPDVTIQRVQSFGIKDARNLRERAMRKPISNERQFFIIETAHMTSEAQNALLKTFEEPTGFSVFFILLPNTNILIPTLISRMQVLRKENAFNEGLVDSNSFLKAGAEERIEMVAEMLPKNRNEEKNLDAILRFLNALELQLSILSSRNGNNFEDFEGGLKALYMAKKYCMDKGASHKILLEQVALLVPKV</sequence>
<dbReference type="Pfam" id="PF13177">
    <property type="entry name" value="DNA_pol3_delta2"/>
    <property type="match status" value="1"/>
</dbReference>
<evidence type="ECO:0000313" key="2">
    <source>
        <dbReference type="Proteomes" id="UP000228700"/>
    </source>
</evidence>